<dbReference type="InterPro" id="IPR004457">
    <property type="entry name" value="Znf_ZPR1"/>
</dbReference>
<comment type="similarity">
    <text evidence="1">Belongs to the ZPR1 family.</text>
</comment>
<evidence type="ECO:0000259" key="5">
    <source>
        <dbReference type="SMART" id="SM00709"/>
    </source>
</evidence>
<dbReference type="Gene3D" id="2.60.120.1040">
    <property type="entry name" value="ZPR1, A/B domain"/>
    <property type="match status" value="1"/>
</dbReference>
<dbReference type="KEGG" id="sai:Saci_0921"/>
<dbReference type="SMART" id="SM00709">
    <property type="entry name" value="Zpr1"/>
    <property type="match status" value="1"/>
</dbReference>
<dbReference type="NCBIfam" id="TIGR00310">
    <property type="entry name" value="ZPR1_znf"/>
    <property type="match status" value="1"/>
</dbReference>
<keyword evidence="3" id="KW-0863">Zinc-finger</keyword>
<sequence>MTSDLKLLYEGKHICPVCSNNSMWIRQYSYEAPKAGVLLLMVFECESCGYRIRDVKPFEEGKPIKIILKVENEEDLRSILYRSPYANVIIPELGVEALSKEAYQGVITTVEGLLEILLDNMGELCENNGCQDIEKAKKGELPFTLIIEDQSGLSYVESKKASVTQL</sequence>
<dbReference type="Pfam" id="PF22794">
    <property type="entry name" value="jr-ZPR1"/>
    <property type="match status" value="1"/>
</dbReference>
<dbReference type="AlphaFoldDB" id="Q4JA96"/>
<dbReference type="STRING" id="330779.Saci_0921"/>
<evidence type="ECO:0000313" key="6">
    <source>
        <dbReference type="EMBL" id="AAY80284.1"/>
    </source>
</evidence>
<dbReference type="InterPro" id="IPR004470">
    <property type="entry name" value="ZPR1-like_arc"/>
</dbReference>
<dbReference type="RefSeq" id="WP_011277786.1">
    <property type="nucleotide sequence ID" value="NC_007181.1"/>
</dbReference>
<dbReference type="InterPro" id="IPR040141">
    <property type="entry name" value="ZPR1"/>
</dbReference>
<dbReference type="InterPro" id="IPR056180">
    <property type="entry name" value="ZPR1_jr_dom"/>
</dbReference>
<dbReference type="NCBIfam" id="TIGR00340">
    <property type="entry name" value="zpr1_rel"/>
    <property type="match status" value="1"/>
</dbReference>
<evidence type="ECO:0000256" key="4">
    <source>
        <dbReference type="ARBA" id="ARBA00022833"/>
    </source>
</evidence>
<protein>
    <submittedName>
        <fullName evidence="6">Conserved Archaeal protein</fullName>
    </submittedName>
</protein>
<dbReference type="InterPro" id="IPR042451">
    <property type="entry name" value="ZPR1_A/B_dom"/>
</dbReference>
<keyword evidence="7" id="KW-1185">Reference proteome</keyword>
<evidence type="ECO:0000256" key="1">
    <source>
        <dbReference type="ARBA" id="ARBA00008354"/>
    </source>
</evidence>
<keyword evidence="2" id="KW-0479">Metal-binding</keyword>
<evidence type="ECO:0000256" key="2">
    <source>
        <dbReference type="ARBA" id="ARBA00022723"/>
    </source>
</evidence>
<organism evidence="6 7">
    <name type="scientific">Sulfolobus acidocaldarius (strain ATCC 33909 / DSM 639 / JCM 8929 / NBRC 15157 / NCIMB 11770)</name>
    <dbReference type="NCBI Taxonomy" id="330779"/>
    <lineage>
        <taxon>Archaea</taxon>
        <taxon>Thermoproteota</taxon>
        <taxon>Thermoprotei</taxon>
        <taxon>Sulfolobales</taxon>
        <taxon>Sulfolobaceae</taxon>
        <taxon>Sulfolobus</taxon>
    </lineage>
</organism>
<feature type="domain" description="Zinc finger ZPR1-type" evidence="5">
    <location>
        <begin position="13"/>
        <end position="158"/>
    </location>
</feature>
<reference evidence="6 7" key="1">
    <citation type="journal article" date="2005" name="J. Bacteriol.">
        <title>The genome of Sulfolobus acidocaldarius, a model organism of the Crenarchaeota.</title>
        <authorList>
            <person name="Chen L."/>
            <person name="Brugger K."/>
            <person name="Skovgaard M."/>
            <person name="Redder P."/>
            <person name="She Q."/>
            <person name="Torarinsson E."/>
            <person name="Greve B."/>
            <person name="Awayez M."/>
            <person name="Zibat A."/>
            <person name="Klenk H.-P."/>
            <person name="Garrett R.A."/>
        </authorList>
    </citation>
    <scope>NUCLEOTIDE SEQUENCE [LARGE SCALE GENOMIC DNA]</scope>
    <source>
        <strain evidence="7">ATCC 33909 / DSM 639 / JCM 8929 / NBRC 15157 / NCIMB 11770</strain>
    </source>
</reference>
<dbReference type="EMBL" id="CP000077">
    <property type="protein sequence ID" value="AAY80284.1"/>
    <property type="molecule type" value="Genomic_DNA"/>
</dbReference>
<dbReference type="PANTHER" id="PTHR10876">
    <property type="entry name" value="ZINC FINGER PROTEIN ZPR1"/>
    <property type="match status" value="1"/>
</dbReference>
<dbReference type="eggNOG" id="arCOG04265">
    <property type="taxonomic scope" value="Archaea"/>
</dbReference>
<evidence type="ECO:0000313" key="7">
    <source>
        <dbReference type="Proteomes" id="UP000001018"/>
    </source>
</evidence>
<dbReference type="Proteomes" id="UP000001018">
    <property type="component" value="Chromosome"/>
</dbReference>
<name>Q4JA96_SULAC</name>
<proteinExistence type="inferred from homology"/>
<gene>
    <name evidence="6" type="ordered locus">Saci_0921</name>
</gene>
<keyword evidence="4" id="KW-0862">Zinc</keyword>
<accession>Q4JA96</accession>
<dbReference type="HOGENOM" id="CLU_107446_0_0_2"/>
<dbReference type="GeneID" id="14551432"/>
<dbReference type="PATRIC" id="fig|330779.12.peg.882"/>
<evidence type="ECO:0000256" key="3">
    <source>
        <dbReference type="ARBA" id="ARBA00022771"/>
    </source>
</evidence>
<dbReference type="PANTHER" id="PTHR10876:SF0">
    <property type="entry name" value="ZINC FINGER PROTEIN ZPR1"/>
    <property type="match status" value="1"/>
</dbReference>
<dbReference type="GO" id="GO:0008270">
    <property type="term" value="F:zinc ion binding"/>
    <property type="evidence" value="ECO:0007669"/>
    <property type="project" value="UniProtKB-KW"/>
</dbReference>